<evidence type="ECO:0000259" key="1">
    <source>
        <dbReference type="Pfam" id="PF12680"/>
    </source>
</evidence>
<feature type="domain" description="SnoaL-like" evidence="1">
    <location>
        <begin position="14"/>
        <end position="113"/>
    </location>
</feature>
<dbReference type="EMBL" id="BNJK01000002">
    <property type="protein sequence ID" value="GHO99264.1"/>
    <property type="molecule type" value="Genomic_DNA"/>
</dbReference>
<protein>
    <recommendedName>
        <fullName evidence="1">SnoaL-like domain-containing protein</fullName>
    </recommendedName>
</protein>
<dbReference type="RefSeq" id="WP_220209911.1">
    <property type="nucleotide sequence ID" value="NZ_BNJK01000002.1"/>
</dbReference>
<organism evidence="2 3">
    <name type="scientific">Reticulibacter mediterranei</name>
    <dbReference type="NCBI Taxonomy" id="2778369"/>
    <lineage>
        <taxon>Bacteria</taxon>
        <taxon>Bacillati</taxon>
        <taxon>Chloroflexota</taxon>
        <taxon>Ktedonobacteria</taxon>
        <taxon>Ktedonobacterales</taxon>
        <taxon>Reticulibacteraceae</taxon>
        <taxon>Reticulibacter</taxon>
    </lineage>
</organism>
<dbReference type="InterPro" id="IPR037401">
    <property type="entry name" value="SnoaL-like"/>
</dbReference>
<dbReference type="InterPro" id="IPR032710">
    <property type="entry name" value="NTF2-like_dom_sf"/>
</dbReference>
<comment type="caution">
    <text evidence="2">The sequence shown here is derived from an EMBL/GenBank/DDBJ whole genome shotgun (WGS) entry which is preliminary data.</text>
</comment>
<evidence type="ECO:0000313" key="3">
    <source>
        <dbReference type="Proteomes" id="UP000597444"/>
    </source>
</evidence>
<accession>A0A8J3N5N2</accession>
<keyword evidence="3" id="KW-1185">Reference proteome</keyword>
<dbReference type="Proteomes" id="UP000597444">
    <property type="component" value="Unassembled WGS sequence"/>
</dbReference>
<gene>
    <name evidence="2" type="ORF">KSF_093120</name>
</gene>
<reference evidence="2" key="1">
    <citation type="submission" date="2020-10" db="EMBL/GenBank/DDBJ databases">
        <title>Taxonomic study of unclassified bacteria belonging to the class Ktedonobacteria.</title>
        <authorList>
            <person name="Yabe S."/>
            <person name="Wang C.M."/>
            <person name="Zheng Y."/>
            <person name="Sakai Y."/>
            <person name="Cavaletti L."/>
            <person name="Monciardini P."/>
            <person name="Donadio S."/>
        </authorList>
    </citation>
    <scope>NUCLEOTIDE SEQUENCE</scope>
    <source>
        <strain evidence="2">ID150040</strain>
    </source>
</reference>
<dbReference type="Gene3D" id="3.10.450.50">
    <property type="match status" value="1"/>
</dbReference>
<dbReference type="Pfam" id="PF12680">
    <property type="entry name" value="SnoaL_2"/>
    <property type="match status" value="1"/>
</dbReference>
<dbReference type="AlphaFoldDB" id="A0A8J3N5N2"/>
<proteinExistence type="predicted"/>
<evidence type="ECO:0000313" key="2">
    <source>
        <dbReference type="EMBL" id="GHO99264.1"/>
    </source>
</evidence>
<name>A0A8J3N5N2_9CHLR</name>
<sequence length="130" mass="14436">MTIENISQLQRLATRYGEAWNGHDLDAIMSMHAQDTVYHLHGFGGPHRGWKAVHDIFASQLATYQILSFDIRSLHCGDTHIVFETIITGSTLAGADLSFDAIDLLTIRNGLIVTKDSYVLQHQRGSIASE</sequence>
<dbReference type="SUPFAM" id="SSF54427">
    <property type="entry name" value="NTF2-like"/>
    <property type="match status" value="1"/>
</dbReference>